<dbReference type="Pfam" id="PF01136">
    <property type="entry name" value="Peptidase_U32"/>
    <property type="match status" value="1"/>
</dbReference>
<name>A0ABY4WD92_9BACL</name>
<dbReference type="InterPro" id="IPR051454">
    <property type="entry name" value="RNA/ubiquinone_mod_enzymes"/>
</dbReference>
<dbReference type="PANTHER" id="PTHR30217">
    <property type="entry name" value="PEPTIDASE U32 FAMILY"/>
    <property type="match status" value="1"/>
</dbReference>
<dbReference type="PANTHER" id="PTHR30217:SF7">
    <property type="entry name" value="TRNA HYDROXYLATION PROTEIN P2"/>
    <property type="match status" value="1"/>
</dbReference>
<sequence length="307" mass="34234">MNFHKPELVVSAGSIEEAEKLFAAGADSVNVGTAQYSLRMPGDFSLPMIGEVSRIAHAQGKKIYVSINSLLHHEELGSLEGYMQQLAQYEVDAIVFGDPAVLMTARKAAPSLKLHWNTETTSTNFRTVNFWAKRGASSALLARELSMQEVIGIKEQSQIPIQVQVHGMTCIFHSKRSLVSNYLHLQESGESDDREKEMFLKENSRGGQHYPIFEDRNGTHVMSHEDICMLEHLGTLVQSGINSLYVETLGKPLSYNCRVVSIYREAIDLLSENPEAAQDPAWMEELQAIQPAGRPLGTGFYFRGQVY</sequence>
<proteinExistence type="predicted"/>
<organism evidence="1 2">
    <name type="scientific">Brevibacillus ruminantium</name>
    <dbReference type="NCBI Taxonomy" id="2950604"/>
    <lineage>
        <taxon>Bacteria</taxon>
        <taxon>Bacillati</taxon>
        <taxon>Bacillota</taxon>
        <taxon>Bacilli</taxon>
        <taxon>Bacillales</taxon>
        <taxon>Paenibacillaceae</taxon>
        <taxon>Brevibacillus</taxon>
    </lineage>
</organism>
<evidence type="ECO:0000313" key="1">
    <source>
        <dbReference type="EMBL" id="USG65028.1"/>
    </source>
</evidence>
<keyword evidence="2" id="KW-1185">Reference proteome</keyword>
<dbReference type="EMBL" id="CP098755">
    <property type="protein sequence ID" value="USG65028.1"/>
    <property type="molecule type" value="Genomic_DNA"/>
</dbReference>
<gene>
    <name evidence="1" type="ORF">NDK47_23365</name>
</gene>
<accession>A0ABY4WD92</accession>
<dbReference type="RefSeq" id="WP_251872135.1">
    <property type="nucleotide sequence ID" value="NZ_CP098755.1"/>
</dbReference>
<reference evidence="1" key="1">
    <citation type="submission" date="2022-06" db="EMBL/GenBank/DDBJ databases">
        <title>Genome sequencing of Brevibacillus sp. BB3-R1.</title>
        <authorList>
            <person name="Heo J."/>
            <person name="Lee D."/>
            <person name="Won M."/>
            <person name="Han B.-H."/>
            <person name="Hong S.-B."/>
            <person name="Kwon S.-W."/>
        </authorList>
    </citation>
    <scope>NUCLEOTIDE SEQUENCE</scope>
    <source>
        <strain evidence="1">BB3-R1</strain>
    </source>
</reference>
<dbReference type="InterPro" id="IPR001539">
    <property type="entry name" value="Peptidase_U32"/>
</dbReference>
<evidence type="ECO:0000313" key="2">
    <source>
        <dbReference type="Proteomes" id="UP001056500"/>
    </source>
</evidence>
<protein>
    <submittedName>
        <fullName evidence="1">U32 family peptidase</fullName>
    </submittedName>
</protein>
<dbReference type="Proteomes" id="UP001056500">
    <property type="component" value="Chromosome"/>
</dbReference>